<keyword evidence="2" id="KW-0805">Transcription regulation</keyword>
<dbReference type="Pfam" id="PF00126">
    <property type="entry name" value="HTH_1"/>
    <property type="match status" value="1"/>
</dbReference>
<reference evidence="6 7" key="1">
    <citation type="submission" date="2020-04" db="EMBL/GenBank/DDBJ databases">
        <authorList>
            <person name="De Canck E."/>
        </authorList>
    </citation>
    <scope>NUCLEOTIDE SEQUENCE [LARGE SCALE GENOMIC DNA]</scope>
    <source>
        <strain evidence="6 7">LMG 29542</strain>
    </source>
</reference>
<dbReference type="Pfam" id="PF03466">
    <property type="entry name" value="LysR_substrate"/>
    <property type="match status" value="1"/>
</dbReference>
<dbReference type="FunFam" id="1.10.10.10:FF:000001">
    <property type="entry name" value="LysR family transcriptional regulator"/>
    <property type="match status" value="1"/>
</dbReference>
<dbReference type="InterPro" id="IPR036390">
    <property type="entry name" value="WH_DNA-bd_sf"/>
</dbReference>
<sequence length="296" mass="32941">MASVDLEDMVFFVEVARVLSFTGASNATGIPIATLSRRVALLEKRVGVRLFERTTRRLALTEAGRHYFDRCERIMQDASAALEVLRESARRPSGHLNVSMPVEFGLTQIAPIIDEFARHYPEISINADLTPRQSDFAYENVDVVIRLGELRHPSLVVRQLGHAARLFYASPAYLARCGEPSHPKELGRHECILQSYMERPGTWRVVSGKRSVDVDVQGRFSTNNVSMTLKFAEQGHGIAVLSPAIARASCDSGAVRQILGNWSLTPMPVHVAMTSRLVPARVRVFVEFLASRLVTM</sequence>
<dbReference type="InterPro" id="IPR005119">
    <property type="entry name" value="LysR_subst-bd"/>
</dbReference>
<dbReference type="SUPFAM" id="SSF46785">
    <property type="entry name" value="Winged helix' DNA-binding domain"/>
    <property type="match status" value="1"/>
</dbReference>
<dbReference type="GO" id="GO:0043565">
    <property type="term" value="F:sequence-specific DNA binding"/>
    <property type="evidence" value="ECO:0007669"/>
    <property type="project" value="TreeGrafter"/>
</dbReference>
<organism evidence="6 7">
    <name type="scientific">Paraburkholderia humisilvae</name>
    <dbReference type="NCBI Taxonomy" id="627669"/>
    <lineage>
        <taxon>Bacteria</taxon>
        <taxon>Pseudomonadati</taxon>
        <taxon>Pseudomonadota</taxon>
        <taxon>Betaproteobacteria</taxon>
        <taxon>Burkholderiales</taxon>
        <taxon>Burkholderiaceae</taxon>
        <taxon>Paraburkholderia</taxon>
    </lineage>
</organism>
<feature type="domain" description="HTH lysR-type" evidence="5">
    <location>
        <begin position="4"/>
        <end position="61"/>
    </location>
</feature>
<dbReference type="InterPro" id="IPR036388">
    <property type="entry name" value="WH-like_DNA-bd_sf"/>
</dbReference>
<keyword evidence="7" id="KW-1185">Reference proteome</keyword>
<keyword evidence="4" id="KW-0804">Transcription</keyword>
<protein>
    <submittedName>
        <fullName evidence="6">HTH-type transcriptional regulator DmlR</fullName>
    </submittedName>
</protein>
<evidence type="ECO:0000256" key="3">
    <source>
        <dbReference type="ARBA" id="ARBA00023125"/>
    </source>
</evidence>
<evidence type="ECO:0000256" key="2">
    <source>
        <dbReference type="ARBA" id="ARBA00023015"/>
    </source>
</evidence>
<dbReference type="GO" id="GO:0006351">
    <property type="term" value="P:DNA-templated transcription"/>
    <property type="evidence" value="ECO:0007669"/>
    <property type="project" value="TreeGrafter"/>
</dbReference>
<evidence type="ECO:0000256" key="1">
    <source>
        <dbReference type="ARBA" id="ARBA00009437"/>
    </source>
</evidence>
<dbReference type="SUPFAM" id="SSF53850">
    <property type="entry name" value="Periplasmic binding protein-like II"/>
    <property type="match status" value="1"/>
</dbReference>
<dbReference type="PANTHER" id="PTHR30537">
    <property type="entry name" value="HTH-TYPE TRANSCRIPTIONAL REGULATOR"/>
    <property type="match status" value="1"/>
</dbReference>
<keyword evidence="3" id="KW-0238">DNA-binding</keyword>
<dbReference type="Gene3D" id="3.40.190.290">
    <property type="match status" value="1"/>
</dbReference>
<comment type="similarity">
    <text evidence="1">Belongs to the LysR transcriptional regulatory family.</text>
</comment>
<dbReference type="AlphaFoldDB" id="A0A6J5F668"/>
<dbReference type="PANTHER" id="PTHR30537:SF5">
    <property type="entry name" value="HTH-TYPE TRANSCRIPTIONAL ACTIVATOR TTDR-RELATED"/>
    <property type="match status" value="1"/>
</dbReference>
<dbReference type="GO" id="GO:0003700">
    <property type="term" value="F:DNA-binding transcription factor activity"/>
    <property type="evidence" value="ECO:0007669"/>
    <property type="project" value="InterPro"/>
</dbReference>
<dbReference type="InterPro" id="IPR000847">
    <property type="entry name" value="LysR_HTH_N"/>
</dbReference>
<dbReference type="EMBL" id="CADIKH010000109">
    <property type="protein sequence ID" value="CAB3774338.1"/>
    <property type="molecule type" value="Genomic_DNA"/>
</dbReference>
<dbReference type="Proteomes" id="UP000494363">
    <property type="component" value="Unassembled WGS sequence"/>
</dbReference>
<evidence type="ECO:0000259" key="5">
    <source>
        <dbReference type="PROSITE" id="PS50931"/>
    </source>
</evidence>
<dbReference type="Gene3D" id="1.10.10.10">
    <property type="entry name" value="Winged helix-like DNA-binding domain superfamily/Winged helix DNA-binding domain"/>
    <property type="match status" value="1"/>
</dbReference>
<proteinExistence type="inferred from homology"/>
<dbReference type="InterPro" id="IPR058163">
    <property type="entry name" value="LysR-type_TF_proteobact-type"/>
</dbReference>
<dbReference type="RefSeq" id="WP_175232960.1">
    <property type="nucleotide sequence ID" value="NZ_CADIKH010000109.1"/>
</dbReference>
<evidence type="ECO:0000256" key="4">
    <source>
        <dbReference type="ARBA" id="ARBA00023163"/>
    </source>
</evidence>
<accession>A0A6J5F668</accession>
<evidence type="ECO:0000313" key="6">
    <source>
        <dbReference type="EMBL" id="CAB3774338.1"/>
    </source>
</evidence>
<evidence type="ECO:0000313" key="7">
    <source>
        <dbReference type="Proteomes" id="UP000494363"/>
    </source>
</evidence>
<dbReference type="CDD" id="cd08422">
    <property type="entry name" value="PBP2_CrgA_like"/>
    <property type="match status" value="1"/>
</dbReference>
<gene>
    <name evidence="6" type="primary">dmlR_29</name>
    <name evidence="6" type="ORF">LMG29542_07731</name>
</gene>
<dbReference type="PROSITE" id="PS50931">
    <property type="entry name" value="HTH_LYSR"/>
    <property type="match status" value="1"/>
</dbReference>
<name>A0A6J5F668_9BURK</name>